<feature type="region of interest" description="Disordered" evidence="1">
    <location>
        <begin position="1"/>
        <end position="25"/>
    </location>
</feature>
<evidence type="ECO:0000313" key="3">
    <source>
        <dbReference type="Proteomes" id="UP001160148"/>
    </source>
</evidence>
<organism evidence="2 3">
    <name type="scientific">Macrosiphum euphorbiae</name>
    <name type="common">potato aphid</name>
    <dbReference type="NCBI Taxonomy" id="13131"/>
    <lineage>
        <taxon>Eukaryota</taxon>
        <taxon>Metazoa</taxon>
        <taxon>Ecdysozoa</taxon>
        <taxon>Arthropoda</taxon>
        <taxon>Hexapoda</taxon>
        <taxon>Insecta</taxon>
        <taxon>Pterygota</taxon>
        <taxon>Neoptera</taxon>
        <taxon>Paraneoptera</taxon>
        <taxon>Hemiptera</taxon>
        <taxon>Sternorrhyncha</taxon>
        <taxon>Aphidomorpha</taxon>
        <taxon>Aphidoidea</taxon>
        <taxon>Aphididae</taxon>
        <taxon>Macrosiphini</taxon>
        <taxon>Macrosiphum</taxon>
    </lineage>
</organism>
<dbReference type="EMBL" id="CARXXK010001909">
    <property type="protein sequence ID" value="CAI6377872.1"/>
    <property type="molecule type" value="Genomic_DNA"/>
</dbReference>
<sequence length="72" mass="7873">MQIGRTDSKTPHHSPIVTDPLGPRSTKRRIGIILATSRHGAHGLFVLGYSDGERRKPHRRPASSSPLRLAGI</sequence>
<proteinExistence type="predicted"/>
<evidence type="ECO:0000313" key="2">
    <source>
        <dbReference type="EMBL" id="CAI6377872.1"/>
    </source>
</evidence>
<evidence type="ECO:0000256" key="1">
    <source>
        <dbReference type="SAM" id="MobiDB-lite"/>
    </source>
</evidence>
<dbReference type="Proteomes" id="UP001160148">
    <property type="component" value="Unassembled WGS sequence"/>
</dbReference>
<feature type="region of interest" description="Disordered" evidence="1">
    <location>
        <begin position="49"/>
        <end position="72"/>
    </location>
</feature>
<gene>
    <name evidence="2" type="ORF">MEUPH1_LOCUS31070</name>
</gene>
<dbReference type="AlphaFoldDB" id="A0AAV0YDB4"/>
<keyword evidence="3" id="KW-1185">Reference proteome</keyword>
<name>A0AAV0YDB4_9HEMI</name>
<comment type="caution">
    <text evidence="2">The sequence shown here is derived from an EMBL/GenBank/DDBJ whole genome shotgun (WGS) entry which is preliminary data.</text>
</comment>
<accession>A0AAV0YDB4</accession>
<reference evidence="2 3" key="1">
    <citation type="submission" date="2023-01" db="EMBL/GenBank/DDBJ databases">
        <authorList>
            <person name="Whitehead M."/>
        </authorList>
    </citation>
    <scope>NUCLEOTIDE SEQUENCE [LARGE SCALE GENOMIC DNA]</scope>
</reference>
<feature type="compositionally biased region" description="Basic and acidic residues" evidence="1">
    <location>
        <begin position="1"/>
        <end position="10"/>
    </location>
</feature>
<protein>
    <submittedName>
        <fullName evidence="2">Uncharacterized protein</fullName>
    </submittedName>
</protein>